<accession>A0ACD2ZWF0</accession>
<organism evidence="1 2">
    <name type="scientific">Pluteus cervinus</name>
    <dbReference type="NCBI Taxonomy" id="181527"/>
    <lineage>
        <taxon>Eukaryota</taxon>
        <taxon>Fungi</taxon>
        <taxon>Dikarya</taxon>
        <taxon>Basidiomycota</taxon>
        <taxon>Agaricomycotina</taxon>
        <taxon>Agaricomycetes</taxon>
        <taxon>Agaricomycetidae</taxon>
        <taxon>Agaricales</taxon>
        <taxon>Pluteineae</taxon>
        <taxon>Pluteaceae</taxon>
        <taxon>Pluteus</taxon>
    </lineage>
</organism>
<dbReference type="EMBL" id="ML210048">
    <property type="protein sequence ID" value="TFK57798.1"/>
    <property type="molecule type" value="Genomic_DNA"/>
</dbReference>
<protein>
    <submittedName>
        <fullName evidence="1">Uncharacterized protein</fullName>
    </submittedName>
</protein>
<sequence>MEIGSPMASLYLLGNPDHYTSHSFKVFYWQGYVTEVSKAWPDEETGEEYFSLKETVTLFKKGSKIIGLSSVNDYVFRPKELE</sequence>
<gene>
    <name evidence="1" type="ORF">BDN72DRAFT_734148</name>
</gene>
<evidence type="ECO:0000313" key="2">
    <source>
        <dbReference type="Proteomes" id="UP000308600"/>
    </source>
</evidence>
<reference evidence="1 2" key="1">
    <citation type="journal article" date="2019" name="Nat. Ecol. Evol.">
        <title>Megaphylogeny resolves global patterns of mushroom evolution.</title>
        <authorList>
            <person name="Varga T."/>
            <person name="Krizsan K."/>
            <person name="Foldi C."/>
            <person name="Dima B."/>
            <person name="Sanchez-Garcia M."/>
            <person name="Sanchez-Ramirez S."/>
            <person name="Szollosi G.J."/>
            <person name="Szarkandi J.G."/>
            <person name="Papp V."/>
            <person name="Albert L."/>
            <person name="Andreopoulos W."/>
            <person name="Angelini C."/>
            <person name="Antonin V."/>
            <person name="Barry K.W."/>
            <person name="Bougher N.L."/>
            <person name="Buchanan P."/>
            <person name="Buyck B."/>
            <person name="Bense V."/>
            <person name="Catcheside P."/>
            <person name="Chovatia M."/>
            <person name="Cooper J."/>
            <person name="Damon W."/>
            <person name="Desjardin D."/>
            <person name="Finy P."/>
            <person name="Geml J."/>
            <person name="Haridas S."/>
            <person name="Hughes K."/>
            <person name="Justo A."/>
            <person name="Karasinski D."/>
            <person name="Kautmanova I."/>
            <person name="Kiss B."/>
            <person name="Kocsube S."/>
            <person name="Kotiranta H."/>
            <person name="LaButti K.M."/>
            <person name="Lechner B.E."/>
            <person name="Liimatainen K."/>
            <person name="Lipzen A."/>
            <person name="Lukacs Z."/>
            <person name="Mihaltcheva S."/>
            <person name="Morgado L.N."/>
            <person name="Niskanen T."/>
            <person name="Noordeloos M.E."/>
            <person name="Ohm R.A."/>
            <person name="Ortiz-Santana B."/>
            <person name="Ovrebo C."/>
            <person name="Racz N."/>
            <person name="Riley R."/>
            <person name="Savchenko A."/>
            <person name="Shiryaev A."/>
            <person name="Soop K."/>
            <person name="Spirin V."/>
            <person name="Szebenyi C."/>
            <person name="Tomsovsky M."/>
            <person name="Tulloss R.E."/>
            <person name="Uehling J."/>
            <person name="Grigoriev I.V."/>
            <person name="Vagvolgyi C."/>
            <person name="Papp T."/>
            <person name="Martin F.M."/>
            <person name="Miettinen O."/>
            <person name="Hibbett D.S."/>
            <person name="Nagy L.G."/>
        </authorList>
    </citation>
    <scope>NUCLEOTIDE SEQUENCE [LARGE SCALE GENOMIC DNA]</scope>
    <source>
        <strain evidence="1 2">NL-1719</strain>
    </source>
</reference>
<feature type="non-terminal residue" evidence="1">
    <location>
        <position position="82"/>
    </location>
</feature>
<dbReference type="Proteomes" id="UP000308600">
    <property type="component" value="Unassembled WGS sequence"/>
</dbReference>
<keyword evidence="2" id="KW-1185">Reference proteome</keyword>
<name>A0ACD2ZWF0_9AGAR</name>
<evidence type="ECO:0000313" key="1">
    <source>
        <dbReference type="EMBL" id="TFK57798.1"/>
    </source>
</evidence>
<proteinExistence type="predicted"/>